<dbReference type="InterPro" id="IPR043128">
    <property type="entry name" value="Rev_trsase/Diguanyl_cyclase"/>
</dbReference>
<reference evidence="11" key="1">
    <citation type="submission" date="2002-01" db="EMBL/GenBank/DDBJ databases">
        <authorList>
            <person name="Doebley J."/>
        </authorList>
    </citation>
    <scope>NUCLEOTIDE SEQUENCE</scope>
</reference>
<dbReference type="GO" id="GO:0016779">
    <property type="term" value="F:nucleotidyltransferase activity"/>
    <property type="evidence" value="ECO:0007669"/>
    <property type="project" value="UniProtKB-KW"/>
</dbReference>
<dbReference type="InterPro" id="IPR041577">
    <property type="entry name" value="RT_RNaseH_2"/>
</dbReference>
<dbReference type="InterPro" id="IPR000477">
    <property type="entry name" value="RT_dom"/>
</dbReference>
<protein>
    <submittedName>
        <fullName evidence="11">Prpol</fullName>
    </submittedName>
</protein>
<evidence type="ECO:0000259" key="8">
    <source>
        <dbReference type="PROSITE" id="PS50878"/>
    </source>
</evidence>
<evidence type="ECO:0000256" key="2">
    <source>
        <dbReference type="ARBA" id="ARBA00022695"/>
    </source>
</evidence>
<dbReference type="Pfam" id="PF00665">
    <property type="entry name" value="rve"/>
    <property type="match status" value="1"/>
</dbReference>
<keyword evidence="2" id="KW-0548">Nucleotidyltransferase</keyword>
<dbReference type="PROSITE" id="PS50994">
    <property type="entry name" value="INTEGRASE"/>
    <property type="match status" value="1"/>
</dbReference>
<evidence type="ECO:0000256" key="7">
    <source>
        <dbReference type="SAM" id="MobiDB-lite"/>
    </source>
</evidence>
<dbReference type="InterPro" id="IPR041588">
    <property type="entry name" value="Integrase_H2C2"/>
</dbReference>
<dbReference type="EMBL" id="AF466646">
    <property type="protein sequence ID" value="AAL76007.1"/>
    <property type="molecule type" value="Genomic_DNA"/>
</dbReference>
<dbReference type="GO" id="GO:0004523">
    <property type="term" value="F:RNA-DNA hybrid ribonuclease activity"/>
    <property type="evidence" value="ECO:0007669"/>
    <property type="project" value="InterPro"/>
</dbReference>
<dbReference type="Pfam" id="PF13456">
    <property type="entry name" value="RVT_3"/>
    <property type="match status" value="1"/>
</dbReference>
<dbReference type="GO" id="GO:0003676">
    <property type="term" value="F:nucleic acid binding"/>
    <property type="evidence" value="ECO:0007669"/>
    <property type="project" value="InterPro"/>
</dbReference>
<evidence type="ECO:0000256" key="1">
    <source>
        <dbReference type="ARBA" id="ARBA00022679"/>
    </source>
</evidence>
<organism evidence="11">
    <name type="scientific">Zea mays</name>
    <name type="common">Maize</name>
    <dbReference type="NCBI Taxonomy" id="4577"/>
    <lineage>
        <taxon>Eukaryota</taxon>
        <taxon>Viridiplantae</taxon>
        <taxon>Streptophyta</taxon>
        <taxon>Embryophyta</taxon>
        <taxon>Tracheophyta</taxon>
        <taxon>Spermatophyta</taxon>
        <taxon>Magnoliopsida</taxon>
        <taxon>Liliopsida</taxon>
        <taxon>Poales</taxon>
        <taxon>Poaceae</taxon>
        <taxon>PACMAD clade</taxon>
        <taxon>Panicoideae</taxon>
        <taxon>Andropogonodae</taxon>
        <taxon>Andropogoneae</taxon>
        <taxon>Tripsacinae</taxon>
        <taxon>Zea</taxon>
    </lineage>
</organism>
<dbReference type="PROSITE" id="PS50878">
    <property type="entry name" value="RT_POL"/>
    <property type="match status" value="1"/>
</dbReference>
<keyword evidence="4" id="KW-0255">Endonuclease</keyword>
<dbReference type="GO" id="GO:0015074">
    <property type="term" value="P:DNA integration"/>
    <property type="evidence" value="ECO:0007669"/>
    <property type="project" value="InterPro"/>
</dbReference>
<dbReference type="Pfam" id="PF17921">
    <property type="entry name" value="Integrase_H2C2"/>
    <property type="match status" value="1"/>
</dbReference>
<accession>Q8SA85</accession>
<dbReference type="Gene3D" id="3.30.420.10">
    <property type="entry name" value="Ribonuclease H-like superfamily/Ribonuclease H"/>
    <property type="match status" value="2"/>
</dbReference>
<dbReference type="CDD" id="cd01647">
    <property type="entry name" value="RT_LTR"/>
    <property type="match status" value="1"/>
</dbReference>
<proteinExistence type="predicted"/>
<keyword evidence="1" id="KW-0808">Transferase</keyword>
<evidence type="ECO:0000259" key="9">
    <source>
        <dbReference type="PROSITE" id="PS50879"/>
    </source>
</evidence>
<dbReference type="InterPro" id="IPR002156">
    <property type="entry name" value="RNaseH_domain"/>
</dbReference>
<feature type="domain" description="Integrase catalytic" evidence="10">
    <location>
        <begin position="1031"/>
        <end position="1191"/>
    </location>
</feature>
<gene>
    <name evidence="11" type="primary">Z195D10.19</name>
</gene>
<dbReference type="SUPFAM" id="SSF53098">
    <property type="entry name" value="Ribonuclease H-like"/>
    <property type="match status" value="2"/>
</dbReference>
<sequence length="1317" mass="147384">MASFNDQAGAASDPKLVLPITGGSSSEPANKKQKKEAQRRVQHVGVQGPFIKSRWSHIPITFSQEDLQLKDYPHNDAMVISCVIKGFLVHNVLVDTGSAADIIFAKAFRQMQEPEDKIHDATHPLCGFGGRQIVALGKITMSVTFGFINNTRTEQVVFDIVDMEYPYNAIIGRGTLNAFEAILHPAYLCMKIPSDQGPIAIHGSQEAARRAEGNWTDSKAIHNIDGAEACEQYKFRREKAASADQPKPMLLCEDIAEQKVLLGSQLSEEQEKTLIRFLFNNKDVFAWSANDLCGVNRDVIEHSLNVDPSFRPRKQRLRKMSDDKAEGARNEVKRLLSAGVIREVKYPEWLANTVMVKKANGKWRMCIDFTDLNKACPKDEFPLPRIDSLVDAAASSELMSLLDCYSGYHQIWMKKEDEPKTSFITPSGTYCYLRMPEGLKNAGGSFSRMTAKVLQSQIGRNVLTYVDDIIVKSTKQENHIADLQETFASFRQAGLKLNPEKCVFGVKKGKFLGCLVSTKGIEANPSKIEAILRMEPPTTKKGAQRLTGRLASLNRFISRSAERNLPFFEVLKSAEVFQWGPIQQKAFEELKQYLIDLTTLTPPMSGAPLLLYVAASHSAVSAALVQEKLDGQVKRQAPIYFVSEVLSLSKKNYTELEKVLYAVLMASRKLRHYFQAYNIIVPSSQPLKDIMRNREATGRIGKWAAELNEFCIEYVHRSSIQSQALADFIADWTPGAQEEETNKDNEAWTVFCDGSWGTFGAGAAAVLVSPSKVKICYAAKLDFNCTNNIAEYEALVLGLRKLKAMGIRRAILKTDSQVVSGHIDKSCKAKDPKLEKYLDMVRRIEASFEGFSVKNIPRGQNEHADLLAKSAAQGLPLPSDVFFETIKAPSVELLERAVLNISPVFSEDWRTEIISYLQGKFLSDDEAYNKRIEARARPYVMIEGELYKHGVCAPLLKCLSRTEGIELMKEIHAGLCGSHIGSRPLLGKVFRQGFYWPKAASDAAELVQKCEGCQKCARDQKQPSSLTQLIQPTWPLQRWGLDLLGPLPPAQGNLRYVVVAVEYFSKWIEAKPLATITSATVQKFFWQNIVCRFGVPKAITVDNGTQFDSEAFRDFCDQIGTKIHFASVRHPESNGLVERANGIIMTGIMKLIFNQPRGKWPDQLIKVVWSHNTTTSRSTGFTPFKLLFGDEAITPEKAKAGSIRIVASAESDSEAAYSIEKDALEGIRLQAVENINKYQAETVKWRDRKVRLKNIEPGHLVLRRVANPETVGKLQLKWDGPFLVASSSRPGSYRLKDMNGSDIPRSWNADELRRYYV</sequence>
<dbReference type="Gene3D" id="3.30.70.270">
    <property type="match status" value="2"/>
</dbReference>
<dbReference type="InterPro" id="IPR036397">
    <property type="entry name" value="RNaseH_sf"/>
</dbReference>
<dbReference type="Pfam" id="PF17919">
    <property type="entry name" value="RT_RNaseH_2"/>
    <property type="match status" value="1"/>
</dbReference>
<keyword evidence="4" id="KW-0378">Hydrolase</keyword>
<dbReference type="PANTHER" id="PTHR37984:SF5">
    <property type="entry name" value="PROTEIN NYNRIN-LIKE"/>
    <property type="match status" value="1"/>
</dbReference>
<evidence type="ECO:0000256" key="5">
    <source>
        <dbReference type="ARBA" id="ARBA00023172"/>
    </source>
</evidence>
<dbReference type="CDD" id="cd09279">
    <property type="entry name" value="RNase_HI_like"/>
    <property type="match status" value="1"/>
</dbReference>
<reference evidence="11" key="4">
    <citation type="journal article" date="2004" name="Genome Res.">
        <title>Gene loss and movement in the maize genome.</title>
        <authorList>
            <person name="Lai J."/>
            <person name="Ma J."/>
            <person name="Swigonova Z."/>
            <person name="Ramakrishna W."/>
            <person name="Linton E."/>
            <person name="Llaca V."/>
            <person name="Tanyolac B."/>
            <person name="Park Y.J."/>
            <person name="Jeong O.Y."/>
            <person name="Bennetzen J.L."/>
            <person name="Messing J."/>
        </authorList>
    </citation>
    <scope>NUCLEOTIDE SEQUENCE</scope>
</reference>
<dbReference type="Gene3D" id="2.40.70.10">
    <property type="entry name" value="Acid Proteases"/>
    <property type="match status" value="1"/>
</dbReference>
<dbReference type="SUPFAM" id="SSF56672">
    <property type="entry name" value="DNA/RNA polymerases"/>
    <property type="match status" value="1"/>
</dbReference>
<reference evidence="11" key="2">
    <citation type="submission" date="2002-01" db="EMBL/GenBank/DDBJ databases">
        <authorList>
            <person name="Ramakrishna W."/>
            <person name="Emberton J."/>
            <person name="SanMiguel P."/>
            <person name="Bennetzen J."/>
        </authorList>
    </citation>
    <scope>NUCLEOTIDE SEQUENCE</scope>
</reference>
<dbReference type="PANTHER" id="PTHR37984">
    <property type="entry name" value="PROTEIN CBG26694"/>
    <property type="match status" value="1"/>
</dbReference>
<dbReference type="Gene3D" id="1.10.340.70">
    <property type="match status" value="1"/>
</dbReference>
<name>Q8SA85_MAIZE</name>
<dbReference type="InterPro" id="IPR001584">
    <property type="entry name" value="Integrase_cat-core"/>
</dbReference>
<dbReference type="PROSITE" id="PS50879">
    <property type="entry name" value="RNASE_H_1"/>
    <property type="match status" value="1"/>
</dbReference>
<dbReference type="InterPro" id="IPR012337">
    <property type="entry name" value="RNaseH-like_sf"/>
</dbReference>
<dbReference type="Pfam" id="PF00078">
    <property type="entry name" value="RVT_1"/>
    <property type="match status" value="1"/>
</dbReference>
<evidence type="ECO:0000256" key="6">
    <source>
        <dbReference type="ARBA" id="ARBA00023268"/>
    </source>
</evidence>
<evidence type="ECO:0000259" key="10">
    <source>
        <dbReference type="PROSITE" id="PS50994"/>
    </source>
</evidence>
<feature type="domain" description="RNase H type-1" evidence="9">
    <location>
        <begin position="744"/>
        <end position="873"/>
    </location>
</feature>
<dbReference type="GO" id="GO:0006310">
    <property type="term" value="P:DNA recombination"/>
    <property type="evidence" value="ECO:0007669"/>
    <property type="project" value="UniProtKB-KW"/>
</dbReference>
<keyword evidence="6" id="KW-0511">Multifunctional enzyme</keyword>
<evidence type="ECO:0000256" key="4">
    <source>
        <dbReference type="ARBA" id="ARBA00022759"/>
    </source>
</evidence>
<evidence type="ECO:0000256" key="3">
    <source>
        <dbReference type="ARBA" id="ARBA00022722"/>
    </source>
</evidence>
<evidence type="ECO:0000313" key="11">
    <source>
        <dbReference type="EMBL" id="AAL76007.1"/>
    </source>
</evidence>
<dbReference type="InterPro" id="IPR021109">
    <property type="entry name" value="Peptidase_aspartic_dom_sf"/>
</dbReference>
<dbReference type="InterPro" id="IPR050951">
    <property type="entry name" value="Retrovirus_Pol_polyprotein"/>
</dbReference>
<dbReference type="CDD" id="cd00303">
    <property type="entry name" value="retropepsin_like"/>
    <property type="match status" value="1"/>
</dbReference>
<reference evidence="11" key="3">
    <citation type="submission" date="2002-01" db="EMBL/GenBank/DDBJ databases">
        <authorList>
            <person name="Llaca V."/>
            <person name="Linton E.W."/>
            <person name="Young S."/>
            <person name="Kovchok S."/>
            <person name="Messing J."/>
        </authorList>
    </citation>
    <scope>NUCLEOTIDE SEQUENCE</scope>
</reference>
<keyword evidence="3" id="KW-0540">Nuclease</keyword>
<dbReference type="InterPro" id="IPR043502">
    <property type="entry name" value="DNA/RNA_pol_sf"/>
</dbReference>
<dbReference type="Gene3D" id="3.10.10.10">
    <property type="entry name" value="HIV Type 1 Reverse Transcriptase, subunit A, domain 1"/>
    <property type="match status" value="1"/>
</dbReference>
<keyword evidence="5" id="KW-0233">DNA recombination</keyword>
<feature type="region of interest" description="Disordered" evidence="7">
    <location>
        <begin position="1"/>
        <end position="40"/>
    </location>
</feature>
<feature type="domain" description="Reverse transcriptase" evidence="8">
    <location>
        <begin position="337"/>
        <end position="516"/>
    </location>
</feature>